<evidence type="ECO:0000313" key="2">
    <source>
        <dbReference type="EMBL" id="KAF7471929.1"/>
    </source>
</evidence>
<accession>A0A5E4AWA8</accession>
<proteinExistence type="predicted"/>
<evidence type="ECO:0000256" key="1">
    <source>
        <dbReference type="SAM" id="Phobius"/>
    </source>
</evidence>
<protein>
    <submittedName>
        <fullName evidence="3">Uncharacterized protein</fullName>
    </submittedName>
</protein>
<reference evidence="2" key="2">
    <citation type="submission" date="2020-08" db="EMBL/GenBank/DDBJ databases">
        <authorList>
            <person name="Shumante A."/>
            <person name="Zimin A.V."/>
            <person name="Puiu D."/>
            <person name="Salzberg S.L."/>
        </authorList>
    </citation>
    <scope>NUCLEOTIDE SEQUENCE</scope>
    <source>
        <strain evidence="2">WC2-LM</strain>
        <tissue evidence="2">Liver</tissue>
    </source>
</reference>
<evidence type="ECO:0000313" key="4">
    <source>
        <dbReference type="Proteomes" id="UP000335636"/>
    </source>
</evidence>
<keyword evidence="1" id="KW-0472">Membrane</keyword>
<keyword evidence="1" id="KW-1133">Transmembrane helix</keyword>
<keyword evidence="1" id="KW-0812">Transmembrane</keyword>
<gene>
    <name evidence="2" type="ORF">GHT09_017070</name>
    <name evidence="3" type="ORF">MONAX_5E006401</name>
</gene>
<evidence type="ECO:0000313" key="3">
    <source>
        <dbReference type="EMBL" id="VTJ60842.1"/>
    </source>
</evidence>
<dbReference type="Proteomes" id="UP000335636">
    <property type="component" value="Unassembled WGS sequence"/>
</dbReference>
<dbReference type="EMBL" id="CABDUW010000160">
    <property type="protein sequence ID" value="VTJ60842.1"/>
    <property type="molecule type" value="Genomic_DNA"/>
</dbReference>
<sequence>MSLVAFVLLNECVGTAYWALAGSIGGLFFAVGIAQYALLGYFIRSWRTLAVLVNLQGTGRLSEAEEALYLIARRNRKLKCTFSLTHPANRSYKETGSFLDLFRYRVLLGHTLILMFIW</sequence>
<dbReference type="EMBL" id="WJEC01006667">
    <property type="protein sequence ID" value="KAF7471929.1"/>
    <property type="molecule type" value="Genomic_DNA"/>
</dbReference>
<feature type="transmembrane region" description="Helical" evidence="1">
    <location>
        <begin position="24"/>
        <end position="43"/>
    </location>
</feature>
<reference evidence="3 4" key="1">
    <citation type="submission" date="2019-04" db="EMBL/GenBank/DDBJ databases">
        <authorList>
            <person name="Alioto T."/>
            <person name="Alioto T."/>
        </authorList>
    </citation>
    <scope>NUCLEOTIDE SEQUENCE [LARGE SCALE GENOMIC DNA]</scope>
</reference>
<name>A0A5E4AWA8_MARMO</name>
<dbReference type="AlphaFoldDB" id="A0A5E4AWA8"/>
<dbReference type="Proteomes" id="UP000662637">
    <property type="component" value="Unassembled WGS sequence"/>
</dbReference>
<organism evidence="3 4">
    <name type="scientific">Marmota monax</name>
    <name type="common">Woodchuck</name>
    <dbReference type="NCBI Taxonomy" id="9995"/>
    <lineage>
        <taxon>Eukaryota</taxon>
        <taxon>Metazoa</taxon>
        <taxon>Chordata</taxon>
        <taxon>Craniata</taxon>
        <taxon>Vertebrata</taxon>
        <taxon>Euteleostomi</taxon>
        <taxon>Mammalia</taxon>
        <taxon>Eutheria</taxon>
        <taxon>Euarchontoglires</taxon>
        <taxon>Glires</taxon>
        <taxon>Rodentia</taxon>
        <taxon>Sciuromorpha</taxon>
        <taxon>Sciuridae</taxon>
        <taxon>Xerinae</taxon>
        <taxon>Marmotini</taxon>
        <taxon>Marmota</taxon>
    </lineage>
</organism>
<keyword evidence="4" id="KW-1185">Reference proteome</keyword>